<evidence type="ECO:0000256" key="1">
    <source>
        <dbReference type="ARBA" id="ARBA00004651"/>
    </source>
</evidence>
<evidence type="ECO:0000256" key="6">
    <source>
        <dbReference type="ARBA" id="ARBA00022989"/>
    </source>
</evidence>
<dbReference type="PANTHER" id="PTHR47019:SF1">
    <property type="entry name" value="LIPID II FLIPPASE MURJ"/>
    <property type="match status" value="1"/>
</dbReference>
<feature type="transmembrane region" description="Helical" evidence="9">
    <location>
        <begin position="319"/>
        <end position="342"/>
    </location>
</feature>
<dbReference type="GO" id="GO:0005886">
    <property type="term" value="C:plasma membrane"/>
    <property type="evidence" value="ECO:0007669"/>
    <property type="project" value="UniProtKB-SubCell"/>
</dbReference>
<comment type="caution">
    <text evidence="10">The sequence shown here is derived from an EMBL/GenBank/DDBJ whole genome shotgun (WGS) entry which is preliminary data.</text>
</comment>
<dbReference type="STRING" id="156892.BM477_00295"/>
<reference evidence="11" key="1">
    <citation type="submission" date="2016-11" db="EMBL/GenBank/DDBJ databases">
        <title>Actinomyces gypaetusis sp. nov. isolated from Gypaetus barbatus in Qinghai Tibet Plateau China.</title>
        <authorList>
            <person name="Meng X."/>
        </authorList>
    </citation>
    <scope>NUCLEOTIDE SEQUENCE [LARGE SCALE GENOMIC DNA]</scope>
    <source>
        <strain evidence="11">DSM 15383</strain>
    </source>
</reference>
<evidence type="ECO:0000256" key="8">
    <source>
        <dbReference type="SAM" id="MobiDB-lite"/>
    </source>
</evidence>
<comment type="subcellular location">
    <subcellularLocation>
        <location evidence="1">Cell membrane</location>
        <topology evidence="1">Multi-pass membrane protein</topology>
    </subcellularLocation>
</comment>
<evidence type="ECO:0000313" key="11">
    <source>
        <dbReference type="Proteomes" id="UP000186465"/>
    </source>
</evidence>
<gene>
    <name evidence="10" type="ORF">BM477_00295</name>
</gene>
<feature type="transmembrane region" description="Helical" evidence="9">
    <location>
        <begin position="84"/>
        <end position="103"/>
    </location>
</feature>
<feature type="transmembrane region" description="Helical" evidence="9">
    <location>
        <begin position="53"/>
        <end position="72"/>
    </location>
</feature>
<evidence type="ECO:0000256" key="3">
    <source>
        <dbReference type="ARBA" id="ARBA00022692"/>
    </source>
</evidence>
<evidence type="ECO:0000256" key="5">
    <source>
        <dbReference type="ARBA" id="ARBA00022984"/>
    </source>
</evidence>
<feature type="transmembrane region" description="Helical" evidence="9">
    <location>
        <begin position="230"/>
        <end position="252"/>
    </location>
</feature>
<keyword evidence="7 9" id="KW-0472">Membrane</keyword>
<keyword evidence="5" id="KW-0573">Peptidoglycan synthesis</keyword>
<dbReference type="Proteomes" id="UP000186465">
    <property type="component" value="Unassembled WGS sequence"/>
</dbReference>
<feature type="transmembrane region" description="Helical" evidence="9">
    <location>
        <begin position="195"/>
        <end position="215"/>
    </location>
</feature>
<feature type="transmembrane region" description="Helical" evidence="9">
    <location>
        <begin position="500"/>
        <end position="520"/>
    </location>
</feature>
<feature type="transmembrane region" description="Helical" evidence="9">
    <location>
        <begin position="273"/>
        <end position="299"/>
    </location>
</feature>
<dbReference type="GO" id="GO:0008360">
    <property type="term" value="P:regulation of cell shape"/>
    <property type="evidence" value="ECO:0007669"/>
    <property type="project" value="UniProtKB-KW"/>
</dbReference>
<feature type="transmembrane region" description="Helical" evidence="9">
    <location>
        <begin position="363"/>
        <end position="387"/>
    </location>
</feature>
<evidence type="ECO:0000256" key="2">
    <source>
        <dbReference type="ARBA" id="ARBA00022475"/>
    </source>
</evidence>
<dbReference type="PANTHER" id="PTHR47019">
    <property type="entry name" value="LIPID II FLIPPASE MURJ"/>
    <property type="match status" value="1"/>
</dbReference>
<feature type="transmembrane region" description="Helical" evidence="9">
    <location>
        <begin position="407"/>
        <end position="426"/>
    </location>
</feature>
<keyword evidence="3 9" id="KW-0812">Transmembrane</keyword>
<dbReference type="Pfam" id="PF03023">
    <property type="entry name" value="MurJ"/>
    <property type="match status" value="1"/>
</dbReference>
<dbReference type="InterPro" id="IPR004268">
    <property type="entry name" value="MurJ"/>
</dbReference>
<evidence type="ECO:0000256" key="4">
    <source>
        <dbReference type="ARBA" id="ARBA00022960"/>
    </source>
</evidence>
<feature type="transmembrane region" description="Helical" evidence="9">
    <location>
        <begin position="532"/>
        <end position="558"/>
    </location>
</feature>
<feature type="transmembrane region" description="Helical" evidence="9">
    <location>
        <begin position="115"/>
        <end position="140"/>
    </location>
</feature>
<feature type="transmembrane region" description="Helical" evidence="9">
    <location>
        <begin position="160"/>
        <end position="183"/>
    </location>
</feature>
<feature type="transmembrane region" description="Helical" evidence="9">
    <location>
        <begin position="438"/>
        <end position="456"/>
    </location>
</feature>
<accession>A0A1Q5PS91</accession>
<dbReference type="RefSeq" id="WP_075360695.1">
    <property type="nucleotide sequence ID" value="NZ_MPDM01000001.1"/>
</dbReference>
<protein>
    <recommendedName>
        <fullName evidence="12">Murein biosynthesis integral membrane protein MurJ</fullName>
    </recommendedName>
</protein>
<feature type="region of interest" description="Disordered" evidence="8">
    <location>
        <begin position="1"/>
        <end position="31"/>
    </location>
</feature>
<evidence type="ECO:0008006" key="12">
    <source>
        <dbReference type="Google" id="ProtNLM"/>
    </source>
</evidence>
<proteinExistence type="predicted"/>
<evidence type="ECO:0000256" key="9">
    <source>
        <dbReference type="SAM" id="Phobius"/>
    </source>
</evidence>
<dbReference type="AlphaFoldDB" id="A0A1Q5PS91"/>
<evidence type="ECO:0000313" key="10">
    <source>
        <dbReference type="EMBL" id="OKL50454.1"/>
    </source>
</evidence>
<organism evidence="10 11">
    <name type="scientific">Boudabousia marimammalium</name>
    <dbReference type="NCBI Taxonomy" id="156892"/>
    <lineage>
        <taxon>Bacteria</taxon>
        <taxon>Bacillati</taxon>
        <taxon>Actinomycetota</taxon>
        <taxon>Actinomycetes</taxon>
        <taxon>Actinomycetales</taxon>
        <taxon>Actinomycetaceae</taxon>
        <taxon>Boudabousia</taxon>
    </lineage>
</organism>
<dbReference type="GO" id="GO:0034204">
    <property type="term" value="P:lipid translocation"/>
    <property type="evidence" value="ECO:0007669"/>
    <property type="project" value="TreeGrafter"/>
</dbReference>
<dbReference type="OrthoDB" id="9786339at2"/>
<sequence length="578" mass="62714">MSESAREAQQPADANSDAAKAKSEQSGTSAAPEKINVVRSSLTIAAGTMTSRALGFIRGALLIAVLGAVGVQDSFQVANTLPQQVYGLLAGSVIAAVLIPEIVRAFDRKDGGRDYVNRLLTLTGTALFVMTLVMTVGAVVLVDITYPALSPQVQQLAYVWAFWFMPQIFFYGMQSVLGQVLNALGHFWEAAWSPVLNNIIAIAGLFFYVWLFGWAPKGYTDPAALTQSQIITIAIPTTLGIVVQAMVLLWPLKTVGFFPKFTWGFRGYGLGRAFRIAAWTMASATIYMLSLLSVQWLASGAEGYGAAQNLIISGPAARANAYAILMLPHSVFTVSIMTAIFPKLAHYASSGAAEKMRGAYDKYIRDIFALSLFFSISLLVFAVPIFQAYAPSRSVAEVFAYAQVLKAYSPGLIFLALFGMQVKVLLSYGLARVSFIGYVAKAGTLVLAALLVWLLVNPLRWVAVGAMAEIVSFIAGSMYMHYRIEKLLPGQNNEKLLRDLIGSLIAAIPTWMVASLVLWLRGEFVKGSPSYVFTYSVLTCVIGGLLSLATYLLMLWAVGNREAVGALASRFQRFLPRR</sequence>
<evidence type="ECO:0000256" key="7">
    <source>
        <dbReference type="ARBA" id="ARBA00023136"/>
    </source>
</evidence>
<keyword evidence="4" id="KW-0133">Cell shape</keyword>
<dbReference type="PRINTS" id="PR01806">
    <property type="entry name" value="VIRFACTRMVIN"/>
</dbReference>
<dbReference type="GO" id="GO:0015648">
    <property type="term" value="F:lipid-linked peptidoglycan transporter activity"/>
    <property type="evidence" value="ECO:0007669"/>
    <property type="project" value="TreeGrafter"/>
</dbReference>
<dbReference type="GO" id="GO:0009252">
    <property type="term" value="P:peptidoglycan biosynthetic process"/>
    <property type="evidence" value="ECO:0007669"/>
    <property type="project" value="UniProtKB-KW"/>
</dbReference>
<keyword evidence="11" id="KW-1185">Reference proteome</keyword>
<keyword evidence="2" id="KW-1003">Cell membrane</keyword>
<feature type="transmembrane region" description="Helical" evidence="9">
    <location>
        <begin position="462"/>
        <end position="480"/>
    </location>
</feature>
<name>A0A1Q5PS91_9ACTO</name>
<dbReference type="InterPro" id="IPR051050">
    <property type="entry name" value="Lipid_II_flippase_MurJ/MviN"/>
</dbReference>
<dbReference type="EMBL" id="MPDM01000001">
    <property type="protein sequence ID" value="OKL50454.1"/>
    <property type="molecule type" value="Genomic_DNA"/>
</dbReference>
<keyword evidence="6 9" id="KW-1133">Transmembrane helix</keyword>